<dbReference type="InterPro" id="IPR008928">
    <property type="entry name" value="6-hairpin_glycosidase_sf"/>
</dbReference>
<dbReference type="GO" id="GO:0005975">
    <property type="term" value="P:carbohydrate metabolic process"/>
    <property type="evidence" value="ECO:0007669"/>
    <property type="project" value="InterPro"/>
</dbReference>
<proteinExistence type="predicted"/>
<evidence type="ECO:0000313" key="6">
    <source>
        <dbReference type="Proteomes" id="UP000309016"/>
    </source>
</evidence>
<keyword evidence="1" id="KW-0732">Signal</keyword>
<sequence length="886" mass="101705">MKNLIIMIVALLCATTNFAKNIKQLPITVENNVKGAPITMGIPFPLGELYSVDNIRLLNNQGKEIPIQTTEVTTWLPADESVKWIWVFFFSEESANYTLEYGEGILPSRVSNGIISTNNMRPQGGITVNTGPLKFSINKQGNGFLDKVYLDQNDDGIFDANEIIASAPDKRRGTFLDILDDNGLDMSKAVIHEVFREKGSGPLHTIFRIEGTYVYENANNPSPFEIRVHAYAGKSFIRVLHTITYTGNPDKHKNREGDHANIATQNNIILSEETMNDPGWTQPDDQIAGSGITFNYHLANDVKFITSTHEGDWYNKASSSLFTLDDPGNQKVGVLQTGPKQNNPEKTSSPTKRIEGFKSEIYRGGQSLKDTQRSNGWVDISDFSKGISLGIKNFFQEYPKEIQVDLKTNSLNGYIWPPEVEPMNFARKHTEKDGGMLGNFAQGITKTTEFIYYFHQGSDAEEIEAIMDYSLNSPVAHAAPEWYAESKVYGNMAAYSSAHQEFENALQYKYDWWSFNQDWEPWYGMFDYGDGKNYYIAGEWHQWNNNEPTVDFQFWTNFMRTGNPKYYYLAEAMSNHTMDVDNVHWPRKRTYLGQINDAIDFWNYEDEPESTPYLGIGRRHAEEHWYSLLSAHVWIQGWIASYYLSGNHRALDVAKMTGDTYLKRIWGDHDLRGRRLYLSVLNLVELFDATKSMKYGTELDKRVETMLELQKEQGGNILIDRYGYSQTYVAQGLYKYYQLTGDTRIKKVLVDHARWVLNVPPYNHEMESYLATIHPLLLGYEFSGNKIYLEEALERAEVLKVSKLSKNSSEFENQKVYSEALLEISNLPESQENPRFTNWEMNQGLRVFGWTHAFNIPYLLYWLEKENLKTGDNVENTETNNYNGAN</sequence>
<evidence type="ECO:0000259" key="4">
    <source>
        <dbReference type="Pfam" id="PF21346"/>
    </source>
</evidence>
<feature type="domain" description="PcRGLX/YetA-like N-terminal RIFT barrel" evidence="2">
    <location>
        <begin position="36"/>
        <end position="84"/>
    </location>
</feature>
<dbReference type="Pfam" id="PF21345">
    <property type="entry name" value="PcRGLX_2nd"/>
    <property type="match status" value="1"/>
</dbReference>
<dbReference type="InterPro" id="IPR048329">
    <property type="entry name" value="PcRGLX_1st"/>
</dbReference>
<organism evidence="5 6">
    <name type="scientific">Antarcticibacterium flavum</name>
    <dbReference type="NCBI Taxonomy" id="2058175"/>
    <lineage>
        <taxon>Bacteria</taxon>
        <taxon>Pseudomonadati</taxon>
        <taxon>Bacteroidota</taxon>
        <taxon>Flavobacteriia</taxon>
        <taxon>Flavobacteriales</taxon>
        <taxon>Flavobacteriaceae</taxon>
        <taxon>Antarcticibacterium</taxon>
    </lineage>
</organism>
<dbReference type="EMBL" id="CP040812">
    <property type="protein sequence ID" value="QCY69646.1"/>
    <property type="molecule type" value="Genomic_DNA"/>
</dbReference>
<dbReference type="Proteomes" id="UP000309016">
    <property type="component" value="Chromosome"/>
</dbReference>
<dbReference type="KEGG" id="afla:FHG64_09675"/>
<reference evidence="5 6" key="1">
    <citation type="submission" date="2019-06" db="EMBL/GenBank/DDBJ databases">
        <title>Complete genome sequence of Antarcticibacterium flavum KCTC 52984T from an Antarctic marine sediment.</title>
        <authorList>
            <person name="Lee Y.M."/>
            <person name="Shin S.C."/>
        </authorList>
    </citation>
    <scope>NUCLEOTIDE SEQUENCE [LARGE SCALE GENOMIC DNA]</scope>
    <source>
        <strain evidence="5 6">KCTC 52984</strain>
    </source>
</reference>
<name>A0A5B7X2C5_9FLAO</name>
<gene>
    <name evidence="5" type="ORF">FHG64_09675</name>
</gene>
<dbReference type="Pfam" id="PF21346">
    <property type="entry name" value="PcRGLX_3rd"/>
    <property type="match status" value="1"/>
</dbReference>
<dbReference type="InterPro" id="IPR048331">
    <property type="entry name" value="PcRGLX/YetA_3rd"/>
</dbReference>
<evidence type="ECO:0000259" key="3">
    <source>
        <dbReference type="Pfam" id="PF21345"/>
    </source>
</evidence>
<dbReference type="InterPro" id="IPR048330">
    <property type="entry name" value="PcRGLX/YetA_2nd"/>
</dbReference>
<feature type="signal peptide" evidence="1">
    <location>
        <begin position="1"/>
        <end position="19"/>
    </location>
</feature>
<dbReference type="PANTHER" id="PTHR40081:SF1">
    <property type="entry name" value="TAT PATHWAY SIGNAL SEQUENCE DOMAIN PROTEIN"/>
    <property type="match status" value="1"/>
</dbReference>
<evidence type="ECO:0000256" key="1">
    <source>
        <dbReference type="SAM" id="SignalP"/>
    </source>
</evidence>
<keyword evidence="6" id="KW-1185">Reference proteome</keyword>
<dbReference type="RefSeq" id="WP_139066211.1">
    <property type="nucleotide sequence ID" value="NZ_CP040812.1"/>
</dbReference>
<evidence type="ECO:0000259" key="2">
    <source>
        <dbReference type="Pfam" id="PF19501"/>
    </source>
</evidence>
<dbReference type="AlphaFoldDB" id="A0A5B7X2C5"/>
<dbReference type="OrthoDB" id="262615at2"/>
<feature type="chain" id="PRO_5023136954" evidence="1">
    <location>
        <begin position="20"/>
        <end position="886"/>
    </location>
</feature>
<accession>A0A5B7X2C5</accession>
<dbReference type="SUPFAM" id="SSF48208">
    <property type="entry name" value="Six-hairpin glycosidases"/>
    <property type="match status" value="1"/>
</dbReference>
<dbReference type="PANTHER" id="PTHR40081">
    <property type="entry name" value="CONCANAVALIN A-LIKE LECTIN/GLUCANASE"/>
    <property type="match status" value="1"/>
</dbReference>
<dbReference type="InterPro" id="IPR045793">
    <property type="entry name" value="PcRGLX/YetA-like"/>
</dbReference>
<feature type="domain" description="PcRGLX/YetA-like central beta-sandwich" evidence="3">
    <location>
        <begin position="124"/>
        <end position="251"/>
    </location>
</feature>
<feature type="domain" description="PcRGLX/YetA-like C-terminal alpha/alpha toroid" evidence="4">
    <location>
        <begin position="474"/>
        <end position="585"/>
    </location>
</feature>
<protein>
    <submittedName>
        <fullName evidence="5">Uncharacterized protein</fullName>
    </submittedName>
</protein>
<evidence type="ECO:0000313" key="5">
    <source>
        <dbReference type="EMBL" id="QCY69646.1"/>
    </source>
</evidence>
<dbReference type="Pfam" id="PF19501">
    <property type="entry name" value="PcRGLX_1st"/>
    <property type="match status" value="1"/>
</dbReference>